<comment type="caution">
    <text evidence="2">The sequence shown here is derived from an EMBL/GenBank/DDBJ whole genome shotgun (WGS) entry which is preliminary data.</text>
</comment>
<dbReference type="Proteomes" id="UP000319801">
    <property type="component" value="Unassembled WGS sequence"/>
</dbReference>
<feature type="compositionally biased region" description="Acidic residues" evidence="1">
    <location>
        <begin position="89"/>
        <end position="104"/>
    </location>
</feature>
<evidence type="ECO:0000313" key="3">
    <source>
        <dbReference type="Proteomes" id="UP000319801"/>
    </source>
</evidence>
<dbReference type="EMBL" id="VCAZ01000174">
    <property type="protein sequence ID" value="TTC29610.1"/>
    <property type="molecule type" value="Genomic_DNA"/>
</dbReference>
<gene>
    <name evidence="2" type="ORF">Baya_14292</name>
</gene>
<sequence length="129" mass="14685">MATMPVSQPKMADQPEFKPKMAAKIEPQPKMANKLESLPIMTTNTEYQSKMAAMPESRHATMPKYFFGGNCLEQKIQIGRKTPKHCDSHEEDEEEDEEDEDDDVSASLRRKTNPNQTSNLINRQPTDSD</sequence>
<feature type="region of interest" description="Disordered" evidence="1">
    <location>
        <begin position="80"/>
        <end position="129"/>
    </location>
</feature>
<organism evidence="2 3">
    <name type="scientific">Bagarius yarrelli</name>
    <name type="common">Goonch</name>
    <name type="synonym">Bagrus yarrelli</name>
    <dbReference type="NCBI Taxonomy" id="175774"/>
    <lineage>
        <taxon>Eukaryota</taxon>
        <taxon>Metazoa</taxon>
        <taxon>Chordata</taxon>
        <taxon>Craniata</taxon>
        <taxon>Vertebrata</taxon>
        <taxon>Euteleostomi</taxon>
        <taxon>Actinopterygii</taxon>
        <taxon>Neopterygii</taxon>
        <taxon>Teleostei</taxon>
        <taxon>Ostariophysi</taxon>
        <taxon>Siluriformes</taxon>
        <taxon>Sisoridae</taxon>
        <taxon>Sisorinae</taxon>
        <taxon>Bagarius</taxon>
    </lineage>
</organism>
<evidence type="ECO:0000256" key="1">
    <source>
        <dbReference type="SAM" id="MobiDB-lite"/>
    </source>
</evidence>
<proteinExistence type="predicted"/>
<feature type="compositionally biased region" description="Polar residues" evidence="1">
    <location>
        <begin position="113"/>
        <end position="129"/>
    </location>
</feature>
<feature type="region of interest" description="Disordered" evidence="1">
    <location>
        <begin position="1"/>
        <end position="39"/>
    </location>
</feature>
<evidence type="ECO:0000313" key="2">
    <source>
        <dbReference type="EMBL" id="TTC29610.1"/>
    </source>
</evidence>
<protein>
    <submittedName>
        <fullName evidence="2">Uncharacterized protein</fullName>
    </submittedName>
</protein>
<reference evidence="2 3" key="1">
    <citation type="journal article" date="2019" name="Genome Biol. Evol.">
        <title>Whole-Genome Sequencing of the Giant Devil Catfish, Bagarius yarrelli.</title>
        <authorList>
            <person name="Jiang W."/>
            <person name="Lv Y."/>
            <person name="Cheng L."/>
            <person name="Yang K."/>
            <person name="Chao B."/>
            <person name="Wang X."/>
            <person name="Li Y."/>
            <person name="Pan X."/>
            <person name="You X."/>
            <person name="Zhang Y."/>
            <person name="Yang J."/>
            <person name="Li J."/>
            <person name="Zhang X."/>
            <person name="Liu S."/>
            <person name="Sun C."/>
            <person name="Yang J."/>
            <person name="Shi Q."/>
        </authorList>
    </citation>
    <scope>NUCLEOTIDE SEQUENCE [LARGE SCALE GENOMIC DNA]</scope>
    <source>
        <strain evidence="2">JWS20170419001</strain>
        <tissue evidence="2">Muscle</tissue>
    </source>
</reference>
<keyword evidence="3" id="KW-1185">Reference proteome</keyword>
<dbReference type="AlphaFoldDB" id="A0A556V9M3"/>
<name>A0A556V9M3_BAGYA</name>
<accession>A0A556V9M3</accession>